<proteinExistence type="predicted"/>
<evidence type="ECO:0000256" key="5">
    <source>
        <dbReference type="ARBA" id="ARBA00023136"/>
    </source>
</evidence>
<feature type="transmembrane region" description="Helical" evidence="6">
    <location>
        <begin position="52"/>
        <end position="77"/>
    </location>
</feature>
<reference evidence="7 8" key="1">
    <citation type="journal article" date="2001" name="Proc. Natl. Acad. Sci. U.S.A.">
        <title>Complete genomic sequence of Pasteurella multocida Pm70.</title>
        <authorList>
            <person name="May B.J."/>
            <person name="Zhang Q."/>
            <person name="Li L.L."/>
            <person name="Paustian M.L."/>
            <person name="Whittam T.S."/>
            <person name="Kapur V."/>
        </authorList>
    </citation>
    <scope>NUCLEOTIDE SEQUENCE [LARGE SCALE GENOMIC DNA]</scope>
    <source>
        <strain evidence="7 8">Pm70</strain>
    </source>
</reference>
<dbReference type="STRING" id="272843.PM1618"/>
<evidence type="ECO:0000256" key="6">
    <source>
        <dbReference type="SAM" id="Phobius"/>
    </source>
</evidence>
<keyword evidence="4 6" id="KW-1133">Transmembrane helix</keyword>
<feature type="transmembrane region" description="Helical" evidence="6">
    <location>
        <begin position="83"/>
        <end position="104"/>
    </location>
</feature>
<comment type="subcellular location">
    <subcellularLocation>
        <location evidence="1">Cell membrane</location>
        <topology evidence="1">Multi-pass membrane protein</topology>
    </subcellularLocation>
</comment>
<keyword evidence="2" id="KW-1003">Cell membrane</keyword>
<keyword evidence="8" id="KW-1185">Reference proteome</keyword>
<keyword evidence="3 6" id="KW-0812">Transmembrane</keyword>
<feature type="transmembrane region" description="Helical" evidence="6">
    <location>
        <begin position="20"/>
        <end position="40"/>
    </location>
</feature>
<dbReference type="GO" id="GO:0005886">
    <property type="term" value="C:plasma membrane"/>
    <property type="evidence" value="ECO:0007669"/>
    <property type="project" value="UniProtKB-SubCell"/>
</dbReference>
<dbReference type="EnsemblBacteria" id="AAK03702">
    <property type="protein sequence ID" value="AAK03702"/>
    <property type="gene ID" value="PM1618"/>
</dbReference>
<evidence type="ECO:0000256" key="1">
    <source>
        <dbReference type="ARBA" id="ARBA00004651"/>
    </source>
</evidence>
<keyword evidence="5 6" id="KW-0472">Membrane</keyword>
<evidence type="ECO:0000313" key="8">
    <source>
        <dbReference type="Proteomes" id="UP000000809"/>
    </source>
</evidence>
<dbReference type="GO" id="GO:0015171">
    <property type="term" value="F:amino acid transmembrane transporter activity"/>
    <property type="evidence" value="ECO:0007669"/>
    <property type="project" value="TreeGrafter"/>
</dbReference>
<gene>
    <name evidence="7" type="ordered locus">PM1618</name>
</gene>
<evidence type="ECO:0000313" key="7">
    <source>
        <dbReference type="EMBL" id="AAK03702.1"/>
    </source>
</evidence>
<dbReference type="Pfam" id="PF01810">
    <property type="entry name" value="LysE"/>
    <property type="match status" value="1"/>
</dbReference>
<dbReference type="InterPro" id="IPR001123">
    <property type="entry name" value="LeuE-type"/>
</dbReference>
<name>Q9CKJ7_PASMU</name>
<accession>Q9CKJ7</accession>
<evidence type="ECO:0000256" key="3">
    <source>
        <dbReference type="ARBA" id="ARBA00022692"/>
    </source>
</evidence>
<organism evidence="7 8">
    <name type="scientific">Pasteurella multocida (strain Pm70)</name>
    <dbReference type="NCBI Taxonomy" id="272843"/>
    <lineage>
        <taxon>Bacteria</taxon>
        <taxon>Pseudomonadati</taxon>
        <taxon>Pseudomonadota</taxon>
        <taxon>Gammaproteobacteria</taxon>
        <taxon>Pasteurellales</taxon>
        <taxon>Pasteurellaceae</taxon>
        <taxon>Pasteurella</taxon>
    </lineage>
</organism>
<dbReference type="KEGG" id="pmu:PM1618"/>
<sequence length="226" mass="24841">MRLVYYFMFKLLRKFFMEHLLQGFFVTAGLIIAIGAQNAFVLKQGLLKQNILAVILTCFFCDIVLISLGVLGLGSLISQSTMATVALAFVGGGFLLIYGLKAFLSAYRGNASLQLAKADKQPQTTLHAIIATLLITLLNPHVYLDTVVIIGGIAGTLAFDEKLFFLVGALLVSALWFFSLGYGARLLSRFFQRPVTWRILDLVIGVIMWAIAISLIHYGITLFPTV</sequence>
<dbReference type="AlphaFoldDB" id="Q9CKJ7"/>
<protein>
    <recommendedName>
        <fullName evidence="9">Amino acid transporter</fullName>
    </recommendedName>
</protein>
<feature type="transmembrane region" description="Helical" evidence="6">
    <location>
        <begin position="125"/>
        <end position="143"/>
    </location>
</feature>
<feature type="transmembrane region" description="Helical" evidence="6">
    <location>
        <begin position="163"/>
        <end position="187"/>
    </location>
</feature>
<evidence type="ECO:0000256" key="4">
    <source>
        <dbReference type="ARBA" id="ARBA00022989"/>
    </source>
</evidence>
<dbReference type="HOGENOM" id="CLU_087840_0_0_6"/>
<dbReference type="Proteomes" id="UP000000809">
    <property type="component" value="Chromosome"/>
</dbReference>
<dbReference type="EMBL" id="AE004439">
    <property type="protein sequence ID" value="AAK03702.1"/>
    <property type="molecule type" value="Genomic_DNA"/>
</dbReference>
<dbReference type="PANTHER" id="PTHR30086:SF20">
    <property type="entry name" value="ARGININE EXPORTER PROTEIN ARGO-RELATED"/>
    <property type="match status" value="1"/>
</dbReference>
<dbReference type="PANTHER" id="PTHR30086">
    <property type="entry name" value="ARGININE EXPORTER PROTEIN ARGO"/>
    <property type="match status" value="1"/>
</dbReference>
<feature type="transmembrane region" description="Helical" evidence="6">
    <location>
        <begin position="199"/>
        <end position="220"/>
    </location>
</feature>
<evidence type="ECO:0008006" key="9">
    <source>
        <dbReference type="Google" id="ProtNLM"/>
    </source>
</evidence>
<evidence type="ECO:0000256" key="2">
    <source>
        <dbReference type="ARBA" id="ARBA00022475"/>
    </source>
</evidence>